<sequence>MTGRELTCEEVIEQLFDYLDREVDSQRRADIERHLARCRDCFSRAEFERRLRAKVEESVSVRAPQRLHRRVKDLLDRFDADETNSTS</sequence>
<feature type="domain" description="Putative zinc-finger" evidence="1">
    <location>
        <begin position="8"/>
        <end position="41"/>
    </location>
</feature>
<dbReference type="InterPro" id="IPR027383">
    <property type="entry name" value="Znf_put"/>
</dbReference>
<dbReference type="Pfam" id="PF13490">
    <property type="entry name" value="zf-HC2"/>
    <property type="match status" value="1"/>
</dbReference>
<dbReference type="RefSeq" id="WP_189467088.1">
    <property type="nucleotide sequence ID" value="NZ_BMXS01000004.1"/>
</dbReference>
<name>A0ABQ2YJR4_9GAMM</name>
<evidence type="ECO:0000259" key="1">
    <source>
        <dbReference type="Pfam" id="PF13490"/>
    </source>
</evidence>
<reference evidence="3" key="1">
    <citation type="journal article" date="2019" name="Int. J. Syst. Evol. Microbiol.">
        <title>The Global Catalogue of Microorganisms (GCM) 10K type strain sequencing project: providing services to taxonomists for standard genome sequencing and annotation.</title>
        <authorList>
            <consortium name="The Broad Institute Genomics Platform"/>
            <consortium name="The Broad Institute Genome Sequencing Center for Infectious Disease"/>
            <person name="Wu L."/>
            <person name="Ma J."/>
        </authorList>
    </citation>
    <scope>NUCLEOTIDE SEQUENCE [LARGE SCALE GENOMIC DNA]</scope>
    <source>
        <strain evidence="3">KCTC 22228</strain>
    </source>
</reference>
<evidence type="ECO:0000313" key="3">
    <source>
        <dbReference type="Proteomes" id="UP000653056"/>
    </source>
</evidence>
<organism evidence="2 3">
    <name type="scientific">Litchfieldella qijiaojingensis</name>
    <dbReference type="NCBI Taxonomy" id="980347"/>
    <lineage>
        <taxon>Bacteria</taxon>
        <taxon>Pseudomonadati</taxon>
        <taxon>Pseudomonadota</taxon>
        <taxon>Gammaproteobacteria</taxon>
        <taxon>Oceanospirillales</taxon>
        <taxon>Halomonadaceae</taxon>
        <taxon>Litchfieldella</taxon>
    </lineage>
</organism>
<gene>
    <name evidence="2" type="ORF">GCM10007160_11490</name>
</gene>
<protein>
    <recommendedName>
        <fullName evidence="1">Putative zinc-finger domain-containing protein</fullName>
    </recommendedName>
</protein>
<proteinExistence type="predicted"/>
<accession>A0ABQ2YJR4</accession>
<dbReference type="EMBL" id="BMXS01000004">
    <property type="protein sequence ID" value="GGX85983.1"/>
    <property type="molecule type" value="Genomic_DNA"/>
</dbReference>
<evidence type="ECO:0000313" key="2">
    <source>
        <dbReference type="EMBL" id="GGX85983.1"/>
    </source>
</evidence>
<dbReference type="Proteomes" id="UP000653056">
    <property type="component" value="Unassembled WGS sequence"/>
</dbReference>
<comment type="caution">
    <text evidence="2">The sequence shown here is derived from an EMBL/GenBank/DDBJ whole genome shotgun (WGS) entry which is preliminary data.</text>
</comment>
<keyword evidence="3" id="KW-1185">Reference proteome</keyword>